<dbReference type="Proteomes" id="UP000789366">
    <property type="component" value="Unassembled WGS sequence"/>
</dbReference>
<organism evidence="1 2">
    <name type="scientific">Cetraspora pellucida</name>
    <dbReference type="NCBI Taxonomy" id="1433469"/>
    <lineage>
        <taxon>Eukaryota</taxon>
        <taxon>Fungi</taxon>
        <taxon>Fungi incertae sedis</taxon>
        <taxon>Mucoromycota</taxon>
        <taxon>Glomeromycotina</taxon>
        <taxon>Glomeromycetes</taxon>
        <taxon>Diversisporales</taxon>
        <taxon>Gigasporaceae</taxon>
        <taxon>Cetraspora</taxon>
    </lineage>
</organism>
<name>A0ACA9KZS6_9GLOM</name>
<dbReference type="EMBL" id="CAJVPW010002196">
    <property type="protein sequence ID" value="CAG8501087.1"/>
    <property type="molecule type" value="Genomic_DNA"/>
</dbReference>
<evidence type="ECO:0000313" key="2">
    <source>
        <dbReference type="Proteomes" id="UP000789366"/>
    </source>
</evidence>
<evidence type="ECO:0000313" key="1">
    <source>
        <dbReference type="EMBL" id="CAG8501087.1"/>
    </source>
</evidence>
<keyword evidence="2" id="KW-1185">Reference proteome</keyword>
<comment type="caution">
    <text evidence="1">The sequence shown here is derived from an EMBL/GenBank/DDBJ whole genome shotgun (WGS) entry which is preliminary data.</text>
</comment>
<gene>
    <name evidence="1" type="ORF">SPELUC_LOCUS3018</name>
</gene>
<reference evidence="1" key="1">
    <citation type="submission" date="2021-06" db="EMBL/GenBank/DDBJ databases">
        <authorList>
            <person name="Kallberg Y."/>
            <person name="Tangrot J."/>
            <person name="Rosling A."/>
        </authorList>
    </citation>
    <scope>NUCLEOTIDE SEQUENCE</scope>
    <source>
        <strain evidence="1">28 12/20/2015</strain>
    </source>
</reference>
<sequence>MNGKAKNKMLNFSRNKYKSDSLLTNKICKDASLLENSQTVNEQITHSQETTETKDNNKSHIQTKSIGLVFGFSIKSPKIPKHFHPSFQKAVKVTKEKKYQEAVEYWSELLKKYPESYSMRCERGSANFNKSEYGKALQDLNMAIKQQPMKTKGYFIRLKVYKAMKRFDDALSDIDFILYINPKDKDAEYTRIQILIRLKRQASYEDALKSLMSGLQSNPNDVKLLSVRGNVYRSLHQYNNALADFNHALKLCPKYVFALLSRSKVHRVQELLFNALYDIDEALQLDPQNPKLLRNRGKINFLSKFHLNACEDLDESLKIEEHPSGYRYRGKALLVMKKYPEAIMDFNKALEMKPQNEKYICFDRGETLFKLGEFKKALTDLDKALEFTQDLTIISQIHQLRGSAYEELGHKQEARLALENIIKLQPTNLKVIHQHADLCESLSLYIDSLSNWNRLYKLLDPKSNLEYDKKAIKAVLLNRGRILTKLCRYEEALSDFNQGLKLFPQNVSLLCYRAEIYQQLGRHEEALNDLNNNIDQPKNACQFYVTRAGIYISLGKYPEAYQDLKMCLEPKFDLISEVSYNSYTLGLCYRGSIYRIYKKYDKALIDLNRVIQRDPNNVLALCERSAIYREQGQFDDAWNDIEKMLCC</sequence>
<proteinExistence type="predicted"/>
<accession>A0ACA9KZS6</accession>
<protein>
    <submittedName>
        <fullName evidence="1">10746_t:CDS:1</fullName>
    </submittedName>
</protein>